<protein>
    <recommendedName>
        <fullName evidence="5">biotin synthase</fullName>
        <ecNumber evidence="5">2.8.1.6</ecNumber>
    </recommendedName>
</protein>
<keyword evidence="10" id="KW-0479">Metal-binding</keyword>
<dbReference type="NCBIfam" id="TIGR00433">
    <property type="entry name" value="bioB"/>
    <property type="match status" value="1"/>
</dbReference>
<name>A0A3B1CC56_9ZZZZ</name>
<dbReference type="AlphaFoldDB" id="A0A3B1CC56"/>
<dbReference type="SFLD" id="SFLDG01060">
    <property type="entry name" value="BATS_domain_containing"/>
    <property type="match status" value="1"/>
</dbReference>
<dbReference type="Pfam" id="PF06968">
    <property type="entry name" value="BATS"/>
    <property type="match status" value="1"/>
</dbReference>
<dbReference type="InterPro" id="IPR010722">
    <property type="entry name" value="BATS_dom"/>
</dbReference>
<proteinExistence type="inferred from homology"/>
<comment type="cofactor">
    <cofactor evidence="14">
        <name>[2Fe-2S] cluster</name>
        <dbReference type="ChEBI" id="CHEBI:190135"/>
    </cofactor>
</comment>
<dbReference type="SFLD" id="SFLDG01278">
    <property type="entry name" value="biotin_synthase_like"/>
    <property type="match status" value="1"/>
</dbReference>
<evidence type="ECO:0000256" key="14">
    <source>
        <dbReference type="ARBA" id="ARBA00034078"/>
    </source>
</evidence>
<comment type="pathway">
    <text evidence="2">Cofactor biosynthesis; biotin biosynthesis; biotin from 7,8-diaminononanoate: step 2/2.</text>
</comment>
<dbReference type="InterPro" id="IPR006638">
    <property type="entry name" value="Elp3/MiaA/NifB-like_rSAM"/>
</dbReference>
<keyword evidence="13" id="KW-0411">Iron-sulfur</keyword>
<dbReference type="PANTHER" id="PTHR22976:SF2">
    <property type="entry name" value="BIOTIN SYNTHASE, MITOCHONDRIAL"/>
    <property type="match status" value="1"/>
</dbReference>
<keyword evidence="6" id="KW-0004">4Fe-4S</keyword>
<evidence type="ECO:0000256" key="9">
    <source>
        <dbReference type="ARBA" id="ARBA00022714"/>
    </source>
</evidence>
<evidence type="ECO:0000256" key="11">
    <source>
        <dbReference type="ARBA" id="ARBA00022756"/>
    </source>
</evidence>
<dbReference type="GO" id="GO:0051537">
    <property type="term" value="F:2 iron, 2 sulfur cluster binding"/>
    <property type="evidence" value="ECO:0007669"/>
    <property type="project" value="UniProtKB-KW"/>
</dbReference>
<dbReference type="UniPathway" id="UPA00078">
    <property type="reaction ID" value="UER00162"/>
</dbReference>
<dbReference type="SMART" id="SM00876">
    <property type="entry name" value="BATS"/>
    <property type="match status" value="1"/>
</dbReference>
<dbReference type="GO" id="GO:0046872">
    <property type="term" value="F:metal ion binding"/>
    <property type="evidence" value="ECO:0007669"/>
    <property type="project" value="UniProtKB-KW"/>
</dbReference>
<reference evidence="16" key="1">
    <citation type="submission" date="2018-06" db="EMBL/GenBank/DDBJ databases">
        <authorList>
            <person name="Zhirakovskaya E."/>
        </authorList>
    </citation>
    <scope>NUCLEOTIDE SEQUENCE</scope>
</reference>
<dbReference type="GO" id="GO:0009102">
    <property type="term" value="P:biotin biosynthetic process"/>
    <property type="evidence" value="ECO:0007669"/>
    <property type="project" value="UniProtKB-UniPathway"/>
</dbReference>
<dbReference type="EMBL" id="UOGC01000135">
    <property type="protein sequence ID" value="VAX22263.1"/>
    <property type="molecule type" value="Genomic_DNA"/>
</dbReference>
<dbReference type="InterPro" id="IPR002684">
    <property type="entry name" value="Biotin_synth/BioAB"/>
</dbReference>
<dbReference type="SFLD" id="SFLDS00029">
    <property type="entry name" value="Radical_SAM"/>
    <property type="match status" value="1"/>
</dbReference>
<dbReference type="InterPro" id="IPR058240">
    <property type="entry name" value="rSAM_sf"/>
</dbReference>
<dbReference type="PIRSF" id="PIRSF001619">
    <property type="entry name" value="Biotin_synth"/>
    <property type="match status" value="1"/>
</dbReference>
<evidence type="ECO:0000256" key="13">
    <source>
        <dbReference type="ARBA" id="ARBA00023014"/>
    </source>
</evidence>
<dbReference type="InterPro" id="IPR013785">
    <property type="entry name" value="Aldolase_TIM"/>
</dbReference>
<dbReference type="HAMAP" id="MF_01694">
    <property type="entry name" value="BioB"/>
    <property type="match status" value="1"/>
</dbReference>
<dbReference type="InterPro" id="IPR024177">
    <property type="entry name" value="Biotin_synthase"/>
</dbReference>
<dbReference type="FunFam" id="3.20.20.70:FF:000026">
    <property type="entry name" value="Biotin synthase"/>
    <property type="match status" value="1"/>
</dbReference>
<dbReference type="PANTHER" id="PTHR22976">
    <property type="entry name" value="BIOTIN SYNTHASE"/>
    <property type="match status" value="1"/>
</dbReference>
<dbReference type="SUPFAM" id="SSF102114">
    <property type="entry name" value="Radical SAM enzymes"/>
    <property type="match status" value="1"/>
</dbReference>
<evidence type="ECO:0000256" key="7">
    <source>
        <dbReference type="ARBA" id="ARBA00022679"/>
    </source>
</evidence>
<evidence type="ECO:0000256" key="1">
    <source>
        <dbReference type="ARBA" id="ARBA00001966"/>
    </source>
</evidence>
<keyword evidence="9" id="KW-0001">2Fe-2S</keyword>
<evidence type="ECO:0000256" key="12">
    <source>
        <dbReference type="ARBA" id="ARBA00023004"/>
    </source>
</evidence>
<dbReference type="GO" id="GO:0051539">
    <property type="term" value="F:4 iron, 4 sulfur cluster binding"/>
    <property type="evidence" value="ECO:0007669"/>
    <property type="project" value="UniProtKB-KW"/>
</dbReference>
<dbReference type="SMART" id="SM00729">
    <property type="entry name" value="Elp3"/>
    <property type="match status" value="1"/>
</dbReference>
<accession>A0A3B1CC56</accession>
<comment type="similarity">
    <text evidence="3">Belongs to the radical SAM superfamily. Biotin synthase family.</text>
</comment>
<dbReference type="Gene3D" id="3.20.20.70">
    <property type="entry name" value="Aldolase class I"/>
    <property type="match status" value="1"/>
</dbReference>
<evidence type="ECO:0000259" key="15">
    <source>
        <dbReference type="PROSITE" id="PS51918"/>
    </source>
</evidence>
<evidence type="ECO:0000256" key="4">
    <source>
        <dbReference type="ARBA" id="ARBA00011738"/>
    </source>
</evidence>
<dbReference type="PROSITE" id="PS51918">
    <property type="entry name" value="RADICAL_SAM"/>
    <property type="match status" value="1"/>
</dbReference>
<evidence type="ECO:0000256" key="2">
    <source>
        <dbReference type="ARBA" id="ARBA00004942"/>
    </source>
</evidence>
<keyword evidence="12" id="KW-0408">Iron</keyword>
<feature type="domain" description="Radical SAM core" evidence="15">
    <location>
        <begin position="60"/>
        <end position="293"/>
    </location>
</feature>
<dbReference type="InterPro" id="IPR007197">
    <property type="entry name" value="rSAM"/>
</dbReference>
<evidence type="ECO:0000256" key="3">
    <source>
        <dbReference type="ARBA" id="ARBA00010765"/>
    </source>
</evidence>
<comment type="subunit">
    <text evidence="4">Homodimer.</text>
</comment>
<evidence type="ECO:0000256" key="8">
    <source>
        <dbReference type="ARBA" id="ARBA00022691"/>
    </source>
</evidence>
<evidence type="ECO:0000313" key="16">
    <source>
        <dbReference type="EMBL" id="VAX22263.1"/>
    </source>
</evidence>
<comment type="cofactor">
    <cofactor evidence="1">
        <name>[4Fe-4S] cluster</name>
        <dbReference type="ChEBI" id="CHEBI:49883"/>
    </cofactor>
</comment>
<organism evidence="16">
    <name type="scientific">hydrothermal vent metagenome</name>
    <dbReference type="NCBI Taxonomy" id="652676"/>
    <lineage>
        <taxon>unclassified sequences</taxon>
        <taxon>metagenomes</taxon>
        <taxon>ecological metagenomes</taxon>
    </lineage>
</organism>
<gene>
    <name evidence="16" type="ORF">MNBD_NITROSPINAE01-867</name>
</gene>
<sequence>MNEVLMTVNVKDTRGLLKKLETKAIADEPLTWDEAVWVLNLGPESMFDLLAVTDKVRRYHKGMEISLCSIINAKSGRCPEDCSFCSQSVHATGDSPVYDLVSAEKIVDGAREAVSAGAHKFGIVTSGYGYTEGSAKAELDNIITAIGEMKSKTPIHRCASLGVIDEDTARKLKTAGLIEYHHNLETARSFFPSICTTHDYEEDVNCVRAAKSAGLLVCCGGILGLGESCEQRVELAFTLKELDVDSVPLNFLNPREGTKLERAKPLEAFEILKIISAYRLIMPTKDIKVAGGREVNLRDLQSLIFAAGANSAMVGGYLTTSGRKSSHDLAMIKDLGLTVKECD</sequence>
<keyword evidence="7 16" id="KW-0808">Transferase</keyword>
<keyword evidence="11" id="KW-0093">Biotin biosynthesis</keyword>
<dbReference type="CDD" id="cd01335">
    <property type="entry name" value="Radical_SAM"/>
    <property type="match status" value="1"/>
</dbReference>
<evidence type="ECO:0000256" key="10">
    <source>
        <dbReference type="ARBA" id="ARBA00022723"/>
    </source>
</evidence>
<dbReference type="EC" id="2.8.1.6" evidence="5"/>
<dbReference type="GO" id="GO:0004076">
    <property type="term" value="F:biotin synthase activity"/>
    <property type="evidence" value="ECO:0007669"/>
    <property type="project" value="UniProtKB-EC"/>
</dbReference>
<evidence type="ECO:0000256" key="5">
    <source>
        <dbReference type="ARBA" id="ARBA00012236"/>
    </source>
</evidence>
<keyword evidence="8" id="KW-0949">S-adenosyl-L-methionine</keyword>
<evidence type="ECO:0000256" key="6">
    <source>
        <dbReference type="ARBA" id="ARBA00022485"/>
    </source>
</evidence>
<dbReference type="Pfam" id="PF04055">
    <property type="entry name" value="Radical_SAM"/>
    <property type="match status" value="1"/>
</dbReference>